<feature type="transmembrane region" description="Helical" evidence="1">
    <location>
        <begin position="18"/>
        <end position="41"/>
    </location>
</feature>
<organism evidence="2">
    <name type="scientific">Salmonella enterica I</name>
    <dbReference type="NCBI Taxonomy" id="59201"/>
    <lineage>
        <taxon>Bacteria</taxon>
        <taxon>Pseudomonadati</taxon>
        <taxon>Pseudomonadota</taxon>
        <taxon>Gammaproteobacteria</taxon>
        <taxon>Enterobacterales</taxon>
        <taxon>Enterobacteriaceae</taxon>
        <taxon>Salmonella</taxon>
    </lineage>
</organism>
<protein>
    <submittedName>
        <fullName evidence="2">Uncharacterized protein</fullName>
    </submittedName>
</protein>
<keyword evidence="1" id="KW-0812">Transmembrane</keyword>
<evidence type="ECO:0000256" key="1">
    <source>
        <dbReference type="SAM" id="Phobius"/>
    </source>
</evidence>
<sequence length="289" mass="32206">MMFDIHGKKLTTHGYNKFVFIGLIICSAIFIAIGIFCLTLMNMPTSREEAGGGIYFTVEPGGVSPMMLFSLIGGGLIILGLVAAAIALMQKNVPTFTITEKGIICKYKGKETLSLFKDISDVYLFSVGRTSYTGSINSLAYRKNKSDAWTLISPRNSGYDKLISTFRSLYSEQRVQTLRAQLEHGATLEFNYVDAKMIWFKRAFSLNVAGAANIDSSLRKFYLTKDNIIKDDKSIIINKSDKINTASWVDNLHLIDRDGNKKFSMMFPSIISADVFCALLQEAIDRAEM</sequence>
<gene>
    <name evidence="2" type="ORF">GCY10_14475</name>
</gene>
<evidence type="ECO:0000313" key="2">
    <source>
        <dbReference type="EMBL" id="EDH1146882.1"/>
    </source>
</evidence>
<dbReference type="EMBL" id="AAMGLJ010000011">
    <property type="protein sequence ID" value="EDH1146882.1"/>
    <property type="molecule type" value="Genomic_DNA"/>
</dbReference>
<feature type="transmembrane region" description="Helical" evidence="1">
    <location>
        <begin position="66"/>
        <end position="88"/>
    </location>
</feature>
<dbReference type="RefSeq" id="WP_000970949.1">
    <property type="nucleotide sequence ID" value="NZ_JBJIAV010000004.1"/>
</dbReference>
<reference evidence="2" key="1">
    <citation type="submission" date="2019-10" db="EMBL/GenBank/DDBJ databases">
        <authorList>
            <person name="Ashton P.M."/>
            <person name="Dallman T."/>
            <person name="Nair S."/>
            <person name="De Pinna E."/>
            <person name="Peters T."/>
            <person name="Grant K."/>
        </authorList>
    </citation>
    <scope>NUCLEOTIDE SEQUENCE</scope>
    <source>
        <strain evidence="2">821064</strain>
    </source>
</reference>
<dbReference type="AlphaFoldDB" id="A0A1U7FT40"/>
<keyword evidence="1" id="KW-0472">Membrane</keyword>
<accession>A0A1U7FT40</accession>
<name>A0A1U7FT40_SALET</name>
<keyword evidence="1" id="KW-1133">Transmembrane helix</keyword>
<comment type="caution">
    <text evidence="2">The sequence shown here is derived from an EMBL/GenBank/DDBJ whole genome shotgun (WGS) entry which is preliminary data.</text>
</comment>
<proteinExistence type="predicted"/>